<dbReference type="InterPro" id="IPR011083">
    <property type="entry name" value="Phage_tail_collar_dom"/>
</dbReference>
<dbReference type="KEGG" id="vgu:HYG85_15960"/>
<reference evidence="2 3" key="1">
    <citation type="submission" date="2020-07" db="EMBL/GenBank/DDBJ databases">
        <title>Vallitalea guaymasensis genome.</title>
        <authorList>
            <person name="Postec A."/>
        </authorList>
    </citation>
    <scope>NUCLEOTIDE SEQUENCE [LARGE SCALE GENOMIC DNA]</scope>
    <source>
        <strain evidence="2 3">Ra1766G1</strain>
    </source>
</reference>
<dbReference type="SUPFAM" id="SSF88874">
    <property type="entry name" value="Receptor-binding domain of short tail fibre protein gp12"/>
    <property type="match status" value="1"/>
</dbReference>
<dbReference type="Pfam" id="PF07484">
    <property type="entry name" value="Collar"/>
    <property type="match status" value="1"/>
</dbReference>
<feature type="domain" description="Phage tail collar" evidence="1">
    <location>
        <begin position="6"/>
        <end position="59"/>
    </location>
</feature>
<gene>
    <name evidence="2" type="ORF">HYG85_15960</name>
</gene>
<protein>
    <submittedName>
        <fullName evidence="2">Tail fiber protein</fullName>
    </submittedName>
</protein>
<dbReference type="InterPro" id="IPR037053">
    <property type="entry name" value="Phage_tail_collar_dom_sf"/>
</dbReference>
<accession>A0A8J8MCS8</accession>
<sequence length="85" mass="9823">MIQMLGEIKLFPYDDIPEDWIKCDGRSLHINKYPKLYMLIGMKFGKDGSLQFKLPDLTAFTPKDLTYCISVEGELPKIHGKRSML</sequence>
<keyword evidence="3" id="KW-1185">Reference proteome</keyword>
<dbReference type="Proteomes" id="UP000677305">
    <property type="component" value="Chromosome"/>
</dbReference>
<name>A0A8J8MCS8_9FIRM</name>
<organism evidence="2 3">
    <name type="scientific">Vallitalea guaymasensis</name>
    <dbReference type="NCBI Taxonomy" id="1185412"/>
    <lineage>
        <taxon>Bacteria</taxon>
        <taxon>Bacillati</taxon>
        <taxon>Bacillota</taxon>
        <taxon>Clostridia</taxon>
        <taxon>Lachnospirales</taxon>
        <taxon>Vallitaleaceae</taxon>
        <taxon>Vallitalea</taxon>
    </lineage>
</organism>
<evidence type="ECO:0000313" key="3">
    <source>
        <dbReference type="Proteomes" id="UP000677305"/>
    </source>
</evidence>
<dbReference type="Gene3D" id="3.90.1340.10">
    <property type="entry name" value="Phage tail collar domain"/>
    <property type="match status" value="1"/>
</dbReference>
<dbReference type="RefSeq" id="WP_212690491.1">
    <property type="nucleotide sequence ID" value="NZ_CP058561.1"/>
</dbReference>
<evidence type="ECO:0000313" key="2">
    <source>
        <dbReference type="EMBL" id="QUH30315.1"/>
    </source>
</evidence>
<dbReference type="AlphaFoldDB" id="A0A8J8MCS8"/>
<evidence type="ECO:0000259" key="1">
    <source>
        <dbReference type="Pfam" id="PF07484"/>
    </source>
</evidence>
<proteinExistence type="predicted"/>
<dbReference type="EMBL" id="CP058561">
    <property type="protein sequence ID" value="QUH30315.1"/>
    <property type="molecule type" value="Genomic_DNA"/>
</dbReference>